<evidence type="ECO:0000256" key="1">
    <source>
        <dbReference type="ARBA" id="ARBA00001957"/>
    </source>
</evidence>
<dbReference type="InterPro" id="IPR045851">
    <property type="entry name" value="AMP-bd_C_sf"/>
</dbReference>
<dbReference type="GO" id="GO:0003824">
    <property type="term" value="F:catalytic activity"/>
    <property type="evidence" value="ECO:0007669"/>
    <property type="project" value="InterPro"/>
</dbReference>
<dbReference type="InterPro" id="IPR042099">
    <property type="entry name" value="ANL_N_sf"/>
</dbReference>
<dbReference type="InterPro" id="IPR010060">
    <property type="entry name" value="NRPS_synth"/>
</dbReference>
<dbReference type="SMART" id="SM00823">
    <property type="entry name" value="PKS_PP"/>
    <property type="match status" value="2"/>
</dbReference>
<dbReference type="PANTHER" id="PTHR45398:SF1">
    <property type="entry name" value="ENZYME, PUTATIVE (JCVI)-RELATED"/>
    <property type="match status" value="1"/>
</dbReference>
<dbReference type="Gene3D" id="3.40.50.12780">
    <property type="entry name" value="N-terminal domain of ligase-like"/>
    <property type="match status" value="1"/>
</dbReference>
<evidence type="ECO:0000256" key="4">
    <source>
        <dbReference type="ARBA" id="ARBA00022553"/>
    </source>
</evidence>
<evidence type="ECO:0000313" key="6">
    <source>
        <dbReference type="EMBL" id="MBL6448227.1"/>
    </source>
</evidence>
<dbReference type="Gene3D" id="3.40.50.980">
    <property type="match status" value="2"/>
</dbReference>
<gene>
    <name evidence="6" type="ORF">JMN32_18075</name>
</gene>
<dbReference type="Pfam" id="PF00668">
    <property type="entry name" value="Condensation"/>
    <property type="match status" value="2"/>
</dbReference>
<keyword evidence="7" id="KW-1185">Reference proteome</keyword>
<dbReference type="Gene3D" id="3.30.559.10">
    <property type="entry name" value="Chloramphenicol acetyltransferase-like domain"/>
    <property type="match status" value="2"/>
</dbReference>
<evidence type="ECO:0000259" key="5">
    <source>
        <dbReference type="PROSITE" id="PS50075"/>
    </source>
</evidence>
<dbReference type="InterPro" id="IPR009081">
    <property type="entry name" value="PP-bd_ACP"/>
</dbReference>
<organism evidence="6 7">
    <name type="scientific">Fulvivirga marina</name>
    <dbReference type="NCBI Taxonomy" id="2494733"/>
    <lineage>
        <taxon>Bacteria</taxon>
        <taxon>Pseudomonadati</taxon>
        <taxon>Bacteroidota</taxon>
        <taxon>Cytophagia</taxon>
        <taxon>Cytophagales</taxon>
        <taxon>Fulvivirgaceae</taxon>
        <taxon>Fulvivirga</taxon>
    </lineage>
</organism>
<keyword evidence="3" id="KW-0596">Phosphopantetheine</keyword>
<dbReference type="PROSITE" id="PS00012">
    <property type="entry name" value="PHOSPHOPANTETHEINE"/>
    <property type="match status" value="2"/>
</dbReference>
<sequence>MSSTTLIEVLKQRSRQSNTGITFINSGEQENYLSYKELYHSALRSLSHLQKMGMSPKDELVFQIDDNKTFVITYWACLLGGIIPVPLTIGQNDDHKQKLFNIWEILNNPFVVSSKSGLTRLEAYANQNGLDKTFDRIKSSSIDQDDVISSKENGEIYKVHEDDIAFIQFSSGSTGSPKGVVLTHKNLITNVAAISAASGYTNDDSMISWMPLTHDMGLIGFHINPLFIGMNHYLMPTNLFVRRPALWLDKVTQHKVSILCSPNFGYRYVLKHCNVTEDSGWDLSSVRLLYNGAEPISVQLSSDFIEALTKFGLPRNAMCPVYGLAEASLAVSISNLEDEVISYDFDRDLLNFGDQVVVVQKSDHSVSFVNVGKAINDCQVRITNDDNEEVGDEVIGHVQIKGDNVTSGYYNNQEATKSAIVEGNWLRTGDLGFVKDGSLYITGRVKDIIFVNGQNFYPHDIERVAEQIEGIELNKIAVVGHFNPEKQKEEVVAFVFHRGGLDKFIPLLKELKSFINTNVGFELDRVIPVKDIPRTTSGKLQRFKLLQEYKNGEFEQIEIEVNELLQEAGLTVPQVEPANDNEHKLADIWKGILGLEQIGVTQSFFEIGGNSLKAAEMSMAFAREFQADMPLEVLYEKPTIRELVDEIPNLEKLEYKSIPVAKDQSEYTLSSPQRRLFYAWQMNKEAVAYNTPIAFNVSGKIDKQKLERSINQIAEAHDSLRMTFKMSGGKPVFKVSDKVEFTLDVAACYYNETAGKLKHMVKPFDLEKGPLFRAAILEIENHDPILFLDFHHIISDGLSVYSFLEELARCYEGQLPSGQAIGYKDFTLWEKEYLTSPKVEAQRGYWLNQLAGELPVLEMPTDSPRPLIFDSEGSKIEFELKADISSRLRQLAKDNNCTLHVLMYTIYCVLLSKYTGQQELVIGIPVAGRKHPDLQKMQGMFVNNMAVKSSIPKNVSFKQLLQFEKDRLSEALTHQDYPFDQLVNEIDDQRDVSRNPVFDTMFIYQNMGFPKAYTSDFSLTRHFFDPGFSKFDISMEVFDYEQSIKYAIEYADKLFEKETILRLRKHFESLVETIVHNPGADISQISMLPASEYDWYVKNYNQTERDYPKGKVIHQLFEEQVKATPDAIAVEFEGETLTYQQLNDNADCLADTLRQKGIEANHMVGVLLPRSPELVVTILGILKAGGSYLPLDTELPEERVNYILTHSQCNIAITITAHESRLLNWQLGATDLNPVILNLDKESLIAKDNNEIKNINKPSDLAYIIYTSGTTGKPKGVMIEHHSLVNYICWASDQYVGGEQATFPLYTSISFDLTITSIFTPLVTGNKLMIYQDVNNDLLINKIVTDNKVNVVKLTPSHLKLITESKVEIPVESSIKRFIVGGEELEQRLAHDIYNKFSGKIDICNEYGPTEATVGCMIHRFDPSEHTNTVPIGVPASNTQVYILDRFLQPVPTGVKGEMYISGDGLARGYLFSEALTDERFIANPFIVGQKMYKTGDIAKRLANGTLEFIGRADQQVKINGYRIELAEIENCLMGFSGIDEALVIAKLNQKDKKVIYAYFISDSDKEISELRSYLADQLPHYMIPAYFVKIDTVPLTKNGKVDYGALPEPEQTGREQDSVSSMPKNDVERISLKVWSEVFGEEDLSVTDNFFELGGDSIKAVQISSRLNEEGISLNVKDILTYHTIEQISQYAEMAGESRYEQGLVEGKRELTPIEGWFFSQEFKNPDFYNQSVLLKLNRKVNPDSLNRAFVQVIEHHDGLRLNFDSADNTLVYGNIDFGSTFSISKHKAKDADELQQLCESLKQQTDLENGLMLKAGIVQYANDGERLLITAHHLAVDGISWRVLLEDLYKCYTALEQGEVAKLSAKTGSLIDWYDQLLEFSRSEEVQLSEEYWDEVENIDFSIPVDNETEDWTCANLKKAIGVLPEPQTSYLLKEAHHTYNTDVPILLNVALAITLKEWTRAESFVVEHENHGRHLTEVNTSRTVGWFTSMYPVKLKLKEDTMGEQIKSIKEQMRSVPTYGMGYGIAKYMNGLIEEKSGAEIRFNYLGQFDGEMNNDLFSLSSEFHGRETAPENEMTAKLEINLMVMNGELTIDIIYNEKAHTETTMGWFKDSYLKNIERVLEHIEKQSDVHFSPSDFDSAELSEEDLDILFS</sequence>
<dbReference type="InterPro" id="IPR000873">
    <property type="entry name" value="AMP-dep_synth/lig_dom"/>
</dbReference>
<dbReference type="PROSITE" id="PS50075">
    <property type="entry name" value="CARRIER"/>
    <property type="match status" value="2"/>
</dbReference>
<dbReference type="FunFam" id="3.40.50.12780:FF:000012">
    <property type="entry name" value="Non-ribosomal peptide synthetase"/>
    <property type="match status" value="1"/>
</dbReference>
<dbReference type="PANTHER" id="PTHR45398">
    <property type="match status" value="1"/>
</dbReference>
<feature type="domain" description="Carrier" evidence="5">
    <location>
        <begin position="576"/>
        <end position="651"/>
    </location>
</feature>
<evidence type="ECO:0000256" key="3">
    <source>
        <dbReference type="ARBA" id="ARBA00022450"/>
    </source>
</evidence>
<dbReference type="EMBL" id="JAEUGD010000059">
    <property type="protein sequence ID" value="MBL6448227.1"/>
    <property type="molecule type" value="Genomic_DNA"/>
</dbReference>
<dbReference type="InterPro" id="IPR020806">
    <property type="entry name" value="PKS_PP-bd"/>
</dbReference>
<dbReference type="FunFam" id="3.40.50.12780:FF:000013">
    <property type="entry name" value="Long-chain-fatty-acid--AMP ligase FadD32"/>
    <property type="match status" value="1"/>
</dbReference>
<dbReference type="InterPro" id="IPR020845">
    <property type="entry name" value="AMP-binding_CS"/>
</dbReference>
<dbReference type="InterPro" id="IPR001242">
    <property type="entry name" value="Condensation_dom"/>
</dbReference>
<dbReference type="SUPFAM" id="SSF56801">
    <property type="entry name" value="Acetyl-CoA synthetase-like"/>
    <property type="match status" value="2"/>
</dbReference>
<comment type="caution">
    <text evidence="6">The sequence shown here is derived from an EMBL/GenBank/DDBJ whole genome shotgun (WGS) entry which is preliminary data.</text>
</comment>
<dbReference type="SUPFAM" id="SSF47336">
    <property type="entry name" value="ACP-like"/>
    <property type="match status" value="2"/>
</dbReference>
<dbReference type="FunFam" id="3.40.50.980:FF:000001">
    <property type="entry name" value="Non-ribosomal peptide synthetase"/>
    <property type="match status" value="1"/>
</dbReference>
<proteinExistence type="inferred from homology"/>
<protein>
    <submittedName>
        <fullName evidence="6">Amino acid adenylation domain-containing protein</fullName>
    </submittedName>
</protein>
<keyword evidence="4" id="KW-0597">Phosphoprotein</keyword>
<dbReference type="InterPro" id="IPR023213">
    <property type="entry name" value="CAT-like_dom_sf"/>
</dbReference>
<dbReference type="InterPro" id="IPR025110">
    <property type="entry name" value="AMP-bd_C"/>
</dbReference>
<dbReference type="Proteomes" id="UP000614216">
    <property type="component" value="Unassembled WGS sequence"/>
</dbReference>
<dbReference type="Pfam" id="PF13193">
    <property type="entry name" value="AMP-binding_C"/>
    <property type="match status" value="1"/>
</dbReference>
<dbReference type="Gene3D" id="3.30.300.30">
    <property type="match status" value="2"/>
</dbReference>
<dbReference type="PRINTS" id="PR00154">
    <property type="entry name" value="AMPBINDING"/>
</dbReference>
<dbReference type="Pfam" id="PF00501">
    <property type="entry name" value="AMP-binding"/>
    <property type="match status" value="2"/>
</dbReference>
<dbReference type="InterPro" id="IPR010071">
    <property type="entry name" value="AA_adenyl_dom"/>
</dbReference>
<dbReference type="NCBIfam" id="TIGR01733">
    <property type="entry name" value="AA-adenyl-dom"/>
    <property type="match status" value="1"/>
</dbReference>
<dbReference type="InterPro" id="IPR020459">
    <property type="entry name" value="AMP-binding"/>
</dbReference>
<dbReference type="Gene3D" id="2.30.38.10">
    <property type="entry name" value="Luciferase, Domain 3"/>
    <property type="match status" value="1"/>
</dbReference>
<dbReference type="GO" id="GO:0071766">
    <property type="term" value="P:Actinobacterium-type cell wall biogenesis"/>
    <property type="evidence" value="ECO:0007669"/>
    <property type="project" value="UniProtKB-ARBA"/>
</dbReference>
<dbReference type="InterPro" id="IPR036736">
    <property type="entry name" value="ACP-like_sf"/>
</dbReference>
<dbReference type="Gene3D" id="3.30.559.30">
    <property type="entry name" value="Nonribosomal peptide synthetase, condensation domain"/>
    <property type="match status" value="2"/>
</dbReference>
<accession>A0A937G0E7</accession>
<dbReference type="Pfam" id="PF00550">
    <property type="entry name" value="PP-binding"/>
    <property type="match status" value="2"/>
</dbReference>
<dbReference type="Gene3D" id="1.10.1200.10">
    <property type="entry name" value="ACP-like"/>
    <property type="match status" value="2"/>
</dbReference>
<evidence type="ECO:0000313" key="7">
    <source>
        <dbReference type="Proteomes" id="UP000614216"/>
    </source>
</evidence>
<comment type="cofactor">
    <cofactor evidence="1">
        <name>pantetheine 4'-phosphate</name>
        <dbReference type="ChEBI" id="CHEBI:47942"/>
    </cofactor>
</comment>
<dbReference type="GO" id="GO:0031177">
    <property type="term" value="F:phosphopantetheine binding"/>
    <property type="evidence" value="ECO:0007669"/>
    <property type="project" value="InterPro"/>
</dbReference>
<dbReference type="RefSeq" id="WP_202857769.1">
    <property type="nucleotide sequence ID" value="NZ_JAEUGD010000059.1"/>
</dbReference>
<dbReference type="NCBIfam" id="TIGR01720">
    <property type="entry name" value="NRPS-para261"/>
    <property type="match status" value="1"/>
</dbReference>
<evidence type="ECO:0000256" key="2">
    <source>
        <dbReference type="ARBA" id="ARBA00006432"/>
    </source>
</evidence>
<feature type="domain" description="Carrier" evidence="5">
    <location>
        <begin position="1623"/>
        <end position="1697"/>
    </location>
</feature>
<name>A0A937G0E7_9BACT</name>
<comment type="similarity">
    <text evidence="2">Belongs to the ATP-dependent AMP-binding enzyme family.</text>
</comment>
<dbReference type="InterPro" id="IPR006162">
    <property type="entry name" value="Ppantetheine_attach_site"/>
</dbReference>
<dbReference type="CDD" id="cd19531">
    <property type="entry name" value="LCL_NRPS-like"/>
    <property type="match status" value="1"/>
</dbReference>
<dbReference type="SUPFAM" id="SSF52777">
    <property type="entry name" value="CoA-dependent acyltransferases"/>
    <property type="match status" value="4"/>
</dbReference>
<dbReference type="PROSITE" id="PS00455">
    <property type="entry name" value="AMP_BINDING"/>
    <property type="match status" value="2"/>
</dbReference>
<reference evidence="6" key="1">
    <citation type="submission" date="2021-01" db="EMBL/GenBank/DDBJ databases">
        <title>Fulvivirga kasyanovii gen. nov., sp nov., a novel member of the phylum Bacteroidetes isolated from seawater in a mussel farm.</title>
        <authorList>
            <person name="Zhao L.-H."/>
            <person name="Wang Z.-J."/>
        </authorList>
    </citation>
    <scope>NUCLEOTIDE SEQUENCE</scope>
    <source>
        <strain evidence="6">29W222</strain>
    </source>
</reference>